<evidence type="ECO:0000256" key="5">
    <source>
        <dbReference type="ARBA" id="ARBA00022990"/>
    </source>
</evidence>
<reference evidence="10 11" key="1">
    <citation type="submission" date="2020-08" db="EMBL/GenBank/DDBJ databases">
        <authorList>
            <person name="Hejnol A."/>
        </authorList>
    </citation>
    <scope>NUCLEOTIDE SEQUENCE [LARGE SCALE GENOMIC DNA]</scope>
</reference>
<dbReference type="GO" id="GO:0033981">
    <property type="term" value="F:D-dopachrome decarboxylase activity"/>
    <property type="evidence" value="ECO:0007669"/>
    <property type="project" value="UniProtKB-EC"/>
</dbReference>
<keyword evidence="5" id="KW-0007">Acetylation</keyword>
<comment type="caution">
    <text evidence="10">The sequence shown here is derived from an EMBL/GenBank/DDBJ whole genome shotgun (WGS) entry which is preliminary data.</text>
</comment>
<keyword evidence="11" id="KW-1185">Reference proteome</keyword>
<dbReference type="GO" id="GO:0050178">
    <property type="term" value="F:phenylpyruvate tautomerase activity"/>
    <property type="evidence" value="ECO:0007669"/>
    <property type="project" value="TreeGrafter"/>
</dbReference>
<evidence type="ECO:0000256" key="1">
    <source>
        <dbReference type="ARBA" id="ARBA00004496"/>
    </source>
</evidence>
<dbReference type="PANTHER" id="PTHR11954:SF22">
    <property type="entry name" value="D-DOPACHROME DECARBOXYLASE"/>
    <property type="match status" value="1"/>
</dbReference>
<comment type="function">
    <text evidence="8">Tautomerization of D-dopachrome with decarboxylation to give 5,6-dihydroxyindole (DHI).</text>
</comment>
<dbReference type="PANTHER" id="PTHR11954">
    <property type="entry name" value="D-DOPACHROME DECARBOXYLASE"/>
    <property type="match status" value="1"/>
</dbReference>
<gene>
    <name evidence="10" type="ORF">DGYR_LOCUS11475</name>
</gene>
<evidence type="ECO:0000256" key="7">
    <source>
        <dbReference type="ARBA" id="ARBA00023239"/>
    </source>
</evidence>
<dbReference type="EC" id="4.1.1.84" evidence="9"/>
<dbReference type="EMBL" id="CAJFCJ010000019">
    <property type="protein sequence ID" value="CAD5123843.1"/>
    <property type="molecule type" value="Genomic_DNA"/>
</dbReference>
<comment type="subcellular location">
    <subcellularLocation>
        <location evidence="1">Cytoplasm</location>
    </subcellularLocation>
</comment>
<sequence>MFRSALARISRQTAGVSWQQNRTYPVCTFNTNLPQSQVDPNFEAKFSDYLSKLLNKPKERIYIQINGDCRMCSNNDKETRMLMASIKSIGVFNENSNKVLGPEIRDYLCEHFGVDKMKITLLLQDLKQHEAAHIM</sequence>
<dbReference type="GO" id="GO:0005615">
    <property type="term" value="C:extracellular space"/>
    <property type="evidence" value="ECO:0007669"/>
    <property type="project" value="TreeGrafter"/>
</dbReference>
<evidence type="ECO:0000256" key="8">
    <source>
        <dbReference type="ARBA" id="ARBA00037460"/>
    </source>
</evidence>
<keyword evidence="7" id="KW-0456">Lyase</keyword>
<dbReference type="InterPro" id="IPR014347">
    <property type="entry name" value="Tautomerase/MIF_sf"/>
</dbReference>
<dbReference type="SUPFAM" id="SSF55331">
    <property type="entry name" value="Tautomerase/MIF"/>
    <property type="match status" value="1"/>
</dbReference>
<evidence type="ECO:0000313" key="10">
    <source>
        <dbReference type="EMBL" id="CAD5123843.1"/>
    </source>
</evidence>
<evidence type="ECO:0000256" key="9">
    <source>
        <dbReference type="ARBA" id="ARBA00038884"/>
    </source>
</evidence>
<evidence type="ECO:0000256" key="6">
    <source>
        <dbReference type="ARBA" id="ARBA00023101"/>
    </source>
</evidence>
<organism evidence="10 11">
    <name type="scientific">Dimorphilus gyrociliatus</name>
    <dbReference type="NCBI Taxonomy" id="2664684"/>
    <lineage>
        <taxon>Eukaryota</taxon>
        <taxon>Metazoa</taxon>
        <taxon>Spiralia</taxon>
        <taxon>Lophotrochozoa</taxon>
        <taxon>Annelida</taxon>
        <taxon>Polychaeta</taxon>
        <taxon>Polychaeta incertae sedis</taxon>
        <taxon>Dinophilidae</taxon>
        <taxon>Dimorphilus</taxon>
    </lineage>
</organism>
<proteinExistence type="inferred from homology"/>
<comment type="subunit">
    <text evidence="3">Homotrimer.</text>
</comment>
<name>A0A7I8W7G2_9ANNE</name>
<keyword evidence="4" id="KW-0963">Cytoplasm</keyword>
<dbReference type="GO" id="GO:0005737">
    <property type="term" value="C:cytoplasm"/>
    <property type="evidence" value="ECO:0007669"/>
    <property type="project" value="UniProtKB-SubCell"/>
</dbReference>
<protein>
    <recommendedName>
        <fullName evidence="9">D-dopachrome decarboxylase</fullName>
        <ecNumber evidence="9">4.1.1.84</ecNumber>
    </recommendedName>
</protein>
<dbReference type="Gene3D" id="3.30.429.10">
    <property type="entry name" value="Macrophage Migration Inhibitory Factor"/>
    <property type="match status" value="1"/>
</dbReference>
<dbReference type="Pfam" id="PF01187">
    <property type="entry name" value="MIF"/>
    <property type="match status" value="1"/>
</dbReference>
<evidence type="ECO:0000256" key="2">
    <source>
        <dbReference type="ARBA" id="ARBA00005851"/>
    </source>
</evidence>
<dbReference type="InterPro" id="IPR001398">
    <property type="entry name" value="Macrophage_inhib_fac"/>
</dbReference>
<dbReference type="Proteomes" id="UP000549394">
    <property type="component" value="Unassembled WGS sequence"/>
</dbReference>
<dbReference type="OrthoDB" id="6080988at2759"/>
<accession>A0A7I8W7G2</accession>
<keyword evidence="6" id="KW-0470">Melanin biosynthesis</keyword>
<dbReference type="AlphaFoldDB" id="A0A7I8W7G2"/>
<comment type="similarity">
    <text evidence="2">Belongs to the MIF family.</text>
</comment>
<evidence type="ECO:0000313" key="11">
    <source>
        <dbReference type="Proteomes" id="UP000549394"/>
    </source>
</evidence>
<evidence type="ECO:0000256" key="3">
    <source>
        <dbReference type="ARBA" id="ARBA00011233"/>
    </source>
</evidence>
<evidence type="ECO:0000256" key="4">
    <source>
        <dbReference type="ARBA" id="ARBA00022490"/>
    </source>
</evidence>
<dbReference type="GO" id="GO:0042438">
    <property type="term" value="P:melanin biosynthetic process"/>
    <property type="evidence" value="ECO:0007669"/>
    <property type="project" value="UniProtKB-KW"/>
</dbReference>